<dbReference type="EMBL" id="BFAD01000004">
    <property type="protein sequence ID" value="GBE82204.1"/>
    <property type="molecule type" value="Genomic_DNA"/>
</dbReference>
<accession>A0A401GJ17</accession>
<dbReference type="Proteomes" id="UP000287166">
    <property type="component" value="Unassembled WGS sequence"/>
</dbReference>
<dbReference type="AlphaFoldDB" id="A0A401GJ17"/>
<organism evidence="1 2">
    <name type="scientific">Sparassis crispa</name>
    <dbReference type="NCBI Taxonomy" id="139825"/>
    <lineage>
        <taxon>Eukaryota</taxon>
        <taxon>Fungi</taxon>
        <taxon>Dikarya</taxon>
        <taxon>Basidiomycota</taxon>
        <taxon>Agaricomycotina</taxon>
        <taxon>Agaricomycetes</taxon>
        <taxon>Polyporales</taxon>
        <taxon>Sparassidaceae</taxon>
        <taxon>Sparassis</taxon>
    </lineage>
</organism>
<protein>
    <submittedName>
        <fullName evidence="1">Uncharacterized protein</fullName>
    </submittedName>
</protein>
<dbReference type="GeneID" id="38779121"/>
<gene>
    <name evidence="1" type="ORF">SCP_0405870</name>
</gene>
<evidence type="ECO:0000313" key="2">
    <source>
        <dbReference type="Proteomes" id="UP000287166"/>
    </source>
</evidence>
<proteinExistence type="predicted"/>
<dbReference type="InParanoid" id="A0A401GJ17"/>
<comment type="caution">
    <text evidence="1">The sequence shown here is derived from an EMBL/GenBank/DDBJ whole genome shotgun (WGS) entry which is preliminary data.</text>
</comment>
<dbReference type="RefSeq" id="XP_027613117.1">
    <property type="nucleotide sequence ID" value="XM_027757316.1"/>
</dbReference>
<reference evidence="1 2" key="1">
    <citation type="journal article" date="2018" name="Sci. Rep.">
        <title>Genome sequence of the cauliflower mushroom Sparassis crispa (Hanabiratake) and its association with beneficial usage.</title>
        <authorList>
            <person name="Kiyama R."/>
            <person name="Furutani Y."/>
            <person name="Kawaguchi K."/>
            <person name="Nakanishi T."/>
        </authorList>
    </citation>
    <scope>NUCLEOTIDE SEQUENCE [LARGE SCALE GENOMIC DNA]</scope>
</reference>
<name>A0A401GJ17_9APHY</name>
<evidence type="ECO:0000313" key="1">
    <source>
        <dbReference type="EMBL" id="GBE82204.1"/>
    </source>
</evidence>
<sequence>MSAPVSGFATVPQSSAKHPPILTLGKITPAIAHTWENACLQYFKHNDVTNDKKVAKVMGGFQDAIISN</sequence>
<dbReference type="OrthoDB" id="2801433at2759"/>
<keyword evidence="2" id="KW-1185">Reference proteome</keyword>